<evidence type="ECO:0000256" key="3">
    <source>
        <dbReference type="ARBA" id="ARBA00022527"/>
    </source>
</evidence>
<gene>
    <name evidence="12" type="primary">LOC115006448</name>
</gene>
<keyword evidence="5" id="KW-0547">Nucleotide-binding</keyword>
<dbReference type="KEGG" id="cgob:115006448"/>
<name>A0A6J2PES1_COTGO</name>
<accession>A0A6J2PES1</accession>
<evidence type="ECO:0000256" key="9">
    <source>
        <dbReference type="ARBA" id="ARBA00048679"/>
    </source>
</evidence>
<organism evidence="11 12">
    <name type="scientific">Cottoperca gobio</name>
    <name type="common">Frogmouth</name>
    <name type="synonym">Aphritis gobio</name>
    <dbReference type="NCBI Taxonomy" id="56716"/>
    <lineage>
        <taxon>Eukaryota</taxon>
        <taxon>Metazoa</taxon>
        <taxon>Chordata</taxon>
        <taxon>Craniata</taxon>
        <taxon>Vertebrata</taxon>
        <taxon>Euteleostomi</taxon>
        <taxon>Actinopterygii</taxon>
        <taxon>Neopterygii</taxon>
        <taxon>Teleostei</taxon>
        <taxon>Neoteleostei</taxon>
        <taxon>Acanthomorphata</taxon>
        <taxon>Eupercaria</taxon>
        <taxon>Perciformes</taxon>
        <taxon>Notothenioidei</taxon>
        <taxon>Bovichtidae</taxon>
        <taxon>Cottoperca</taxon>
    </lineage>
</organism>
<evidence type="ECO:0000256" key="1">
    <source>
        <dbReference type="ARBA" id="ARBA00005505"/>
    </source>
</evidence>
<evidence type="ECO:0000313" key="12">
    <source>
        <dbReference type="RefSeq" id="XP_029284568.1"/>
    </source>
</evidence>
<evidence type="ECO:0000256" key="5">
    <source>
        <dbReference type="ARBA" id="ARBA00022741"/>
    </source>
</evidence>
<dbReference type="PANTHER" id="PTHR22984:SF11">
    <property type="entry name" value="AURORA KINASE-RELATED"/>
    <property type="match status" value="1"/>
</dbReference>
<dbReference type="AlphaFoldDB" id="A0A6J2PES1"/>
<dbReference type="RefSeq" id="XP_029284568.1">
    <property type="nucleotide sequence ID" value="XM_029428708.1"/>
</dbReference>
<dbReference type="GO" id="GO:0005524">
    <property type="term" value="F:ATP binding"/>
    <property type="evidence" value="ECO:0007669"/>
    <property type="project" value="UniProtKB-KW"/>
</dbReference>
<keyword evidence="7" id="KW-0067">ATP-binding</keyword>
<dbReference type="GO" id="GO:0005737">
    <property type="term" value="C:cytoplasm"/>
    <property type="evidence" value="ECO:0007669"/>
    <property type="project" value="TreeGrafter"/>
</dbReference>
<dbReference type="InParanoid" id="A0A6J2PES1"/>
<dbReference type="InterPro" id="IPR051138">
    <property type="entry name" value="PIM_Ser/Thr_kinase"/>
</dbReference>
<evidence type="ECO:0000256" key="4">
    <source>
        <dbReference type="ARBA" id="ARBA00022679"/>
    </source>
</evidence>
<keyword evidence="3" id="KW-0723">Serine/threonine-protein kinase</keyword>
<evidence type="ECO:0000259" key="10">
    <source>
        <dbReference type="PROSITE" id="PS50011"/>
    </source>
</evidence>
<reference evidence="12" key="1">
    <citation type="submission" date="2025-08" db="UniProtKB">
        <authorList>
            <consortium name="RefSeq"/>
        </authorList>
    </citation>
    <scope>IDENTIFICATION</scope>
</reference>
<comment type="catalytic activity">
    <reaction evidence="9">
        <text>L-seryl-[protein] + ATP = O-phospho-L-seryl-[protein] + ADP + H(+)</text>
        <dbReference type="Rhea" id="RHEA:17989"/>
        <dbReference type="Rhea" id="RHEA-COMP:9863"/>
        <dbReference type="Rhea" id="RHEA-COMP:11604"/>
        <dbReference type="ChEBI" id="CHEBI:15378"/>
        <dbReference type="ChEBI" id="CHEBI:29999"/>
        <dbReference type="ChEBI" id="CHEBI:30616"/>
        <dbReference type="ChEBI" id="CHEBI:83421"/>
        <dbReference type="ChEBI" id="CHEBI:456216"/>
        <dbReference type="EC" id="2.7.11.1"/>
    </reaction>
</comment>
<evidence type="ECO:0000313" key="11">
    <source>
        <dbReference type="Proteomes" id="UP000504630"/>
    </source>
</evidence>
<dbReference type="PANTHER" id="PTHR22984">
    <property type="entry name" value="SERINE/THREONINE-PROTEIN KINASE PIM"/>
    <property type="match status" value="1"/>
</dbReference>
<dbReference type="InterPro" id="IPR000719">
    <property type="entry name" value="Prot_kinase_dom"/>
</dbReference>
<dbReference type="Gene3D" id="1.10.510.10">
    <property type="entry name" value="Transferase(Phosphotransferase) domain 1"/>
    <property type="match status" value="1"/>
</dbReference>
<keyword evidence="11" id="KW-1185">Reference proteome</keyword>
<sequence>MTLRDRDIKLGNILIETGSDVPHARVIDVGCDALVRKGYYYYYSGTVLKDPPEWFMFREYKASPTSVWQLGALLCDLLDHKCSFTTPMYLDEGFKINSNPSIDCQDFLQMCLSKDPERRATLEQLQLHPWLR</sequence>
<dbReference type="InterPro" id="IPR011009">
    <property type="entry name" value="Kinase-like_dom_sf"/>
</dbReference>
<feature type="domain" description="Protein kinase" evidence="10">
    <location>
        <begin position="1"/>
        <end position="131"/>
    </location>
</feature>
<dbReference type="Pfam" id="PF00069">
    <property type="entry name" value="Pkinase"/>
    <property type="match status" value="1"/>
</dbReference>
<evidence type="ECO:0000256" key="2">
    <source>
        <dbReference type="ARBA" id="ARBA00012513"/>
    </source>
</evidence>
<dbReference type="GO" id="GO:0004674">
    <property type="term" value="F:protein serine/threonine kinase activity"/>
    <property type="evidence" value="ECO:0007669"/>
    <property type="project" value="UniProtKB-KW"/>
</dbReference>
<dbReference type="GO" id="GO:0043066">
    <property type="term" value="P:negative regulation of apoptotic process"/>
    <property type="evidence" value="ECO:0007669"/>
    <property type="project" value="TreeGrafter"/>
</dbReference>
<dbReference type="PROSITE" id="PS50011">
    <property type="entry name" value="PROTEIN_KINASE_DOM"/>
    <property type="match status" value="1"/>
</dbReference>
<dbReference type="SUPFAM" id="SSF56112">
    <property type="entry name" value="Protein kinase-like (PK-like)"/>
    <property type="match status" value="1"/>
</dbReference>
<protein>
    <recommendedName>
        <fullName evidence="2">non-specific serine/threonine protein kinase</fullName>
        <ecNumber evidence="2">2.7.11.1</ecNumber>
    </recommendedName>
</protein>
<comment type="catalytic activity">
    <reaction evidence="8">
        <text>L-threonyl-[protein] + ATP = O-phospho-L-threonyl-[protein] + ADP + H(+)</text>
        <dbReference type="Rhea" id="RHEA:46608"/>
        <dbReference type="Rhea" id="RHEA-COMP:11060"/>
        <dbReference type="Rhea" id="RHEA-COMP:11605"/>
        <dbReference type="ChEBI" id="CHEBI:15378"/>
        <dbReference type="ChEBI" id="CHEBI:30013"/>
        <dbReference type="ChEBI" id="CHEBI:30616"/>
        <dbReference type="ChEBI" id="CHEBI:61977"/>
        <dbReference type="ChEBI" id="CHEBI:456216"/>
        <dbReference type="EC" id="2.7.11.1"/>
    </reaction>
</comment>
<proteinExistence type="inferred from homology"/>
<dbReference type="GO" id="GO:0007346">
    <property type="term" value="P:regulation of mitotic cell cycle"/>
    <property type="evidence" value="ECO:0007669"/>
    <property type="project" value="TreeGrafter"/>
</dbReference>
<dbReference type="OrthoDB" id="8596411at2759"/>
<keyword evidence="4" id="KW-0808">Transferase</keyword>
<evidence type="ECO:0000256" key="6">
    <source>
        <dbReference type="ARBA" id="ARBA00022777"/>
    </source>
</evidence>
<comment type="similarity">
    <text evidence="1">Belongs to the protein kinase superfamily. CAMK Ser/Thr protein kinase family. PIM subfamily.</text>
</comment>
<evidence type="ECO:0000256" key="7">
    <source>
        <dbReference type="ARBA" id="ARBA00022840"/>
    </source>
</evidence>
<dbReference type="GeneID" id="115006448"/>
<dbReference type="EC" id="2.7.11.1" evidence="2"/>
<evidence type="ECO:0000256" key="8">
    <source>
        <dbReference type="ARBA" id="ARBA00047899"/>
    </source>
</evidence>
<dbReference type="Proteomes" id="UP000504630">
    <property type="component" value="Chromosome 3"/>
</dbReference>
<keyword evidence="6" id="KW-0418">Kinase</keyword>